<evidence type="ECO:0000313" key="1">
    <source>
        <dbReference type="EMBL" id="KAJ4701585.1"/>
    </source>
</evidence>
<dbReference type="EMBL" id="CM051407">
    <property type="protein sequence ID" value="KAJ4701585.1"/>
    <property type="molecule type" value="Genomic_DNA"/>
</dbReference>
<protein>
    <submittedName>
        <fullName evidence="1">Phytosulfokines 3-like protein</fullName>
    </submittedName>
</protein>
<gene>
    <name evidence="1" type="ORF">OWV82_024809</name>
</gene>
<accession>A0ACC1WR42</accession>
<reference evidence="1 2" key="1">
    <citation type="journal article" date="2023" name="Science">
        <title>Complex scaffold remodeling in plant triterpene biosynthesis.</title>
        <authorList>
            <person name="De La Pena R."/>
            <person name="Hodgson H."/>
            <person name="Liu J.C."/>
            <person name="Stephenson M.J."/>
            <person name="Martin A.C."/>
            <person name="Owen C."/>
            <person name="Harkess A."/>
            <person name="Leebens-Mack J."/>
            <person name="Jimenez L.E."/>
            <person name="Osbourn A."/>
            <person name="Sattely E.S."/>
        </authorList>
    </citation>
    <scope>NUCLEOTIDE SEQUENCE [LARGE SCALE GENOMIC DNA]</scope>
    <source>
        <strain evidence="2">cv. JPN11</strain>
        <tissue evidence="1">Leaf</tissue>
    </source>
</reference>
<comment type="caution">
    <text evidence="1">The sequence shown here is derived from an EMBL/GenBank/DDBJ whole genome shotgun (WGS) entry which is preliminary data.</text>
</comment>
<name>A0ACC1WR42_MELAZ</name>
<sequence length="77" mass="8543">MSKVSTFITIALLLCFVLSYATARPDPSLSVNSLPKTQLQEEVGEEVSCEGIGKEECLTRRTLAAHVDYIYTQNHKP</sequence>
<keyword evidence="2" id="KW-1185">Reference proteome</keyword>
<organism evidence="1 2">
    <name type="scientific">Melia azedarach</name>
    <name type="common">Chinaberry tree</name>
    <dbReference type="NCBI Taxonomy" id="155640"/>
    <lineage>
        <taxon>Eukaryota</taxon>
        <taxon>Viridiplantae</taxon>
        <taxon>Streptophyta</taxon>
        <taxon>Embryophyta</taxon>
        <taxon>Tracheophyta</taxon>
        <taxon>Spermatophyta</taxon>
        <taxon>Magnoliopsida</taxon>
        <taxon>eudicotyledons</taxon>
        <taxon>Gunneridae</taxon>
        <taxon>Pentapetalae</taxon>
        <taxon>rosids</taxon>
        <taxon>malvids</taxon>
        <taxon>Sapindales</taxon>
        <taxon>Meliaceae</taxon>
        <taxon>Melia</taxon>
    </lineage>
</organism>
<proteinExistence type="predicted"/>
<evidence type="ECO:0000313" key="2">
    <source>
        <dbReference type="Proteomes" id="UP001164539"/>
    </source>
</evidence>
<dbReference type="Proteomes" id="UP001164539">
    <property type="component" value="Chromosome 14"/>
</dbReference>